<reference evidence="1" key="1">
    <citation type="submission" date="2021-01" db="EMBL/GenBank/DDBJ databases">
        <title>Whole genome shotgun sequence of Virgisporangium aliadipatigenens NBRC 105644.</title>
        <authorList>
            <person name="Komaki H."/>
            <person name="Tamura T."/>
        </authorList>
    </citation>
    <scope>NUCLEOTIDE SEQUENCE</scope>
    <source>
        <strain evidence="1">NBRC 105644</strain>
    </source>
</reference>
<protein>
    <submittedName>
        <fullName evidence="1">Uncharacterized protein</fullName>
    </submittedName>
</protein>
<accession>A0A8J3YS91</accession>
<dbReference type="EMBL" id="BOPF01000039">
    <property type="protein sequence ID" value="GIJ50759.1"/>
    <property type="molecule type" value="Genomic_DNA"/>
</dbReference>
<dbReference type="AlphaFoldDB" id="A0A8J3YS91"/>
<comment type="caution">
    <text evidence="1">The sequence shown here is derived from an EMBL/GenBank/DDBJ whole genome shotgun (WGS) entry which is preliminary data.</text>
</comment>
<gene>
    <name evidence="1" type="ORF">Val02_76450</name>
</gene>
<evidence type="ECO:0000313" key="1">
    <source>
        <dbReference type="EMBL" id="GIJ50759.1"/>
    </source>
</evidence>
<organism evidence="1 2">
    <name type="scientific">Virgisporangium aliadipatigenens</name>
    <dbReference type="NCBI Taxonomy" id="741659"/>
    <lineage>
        <taxon>Bacteria</taxon>
        <taxon>Bacillati</taxon>
        <taxon>Actinomycetota</taxon>
        <taxon>Actinomycetes</taxon>
        <taxon>Micromonosporales</taxon>
        <taxon>Micromonosporaceae</taxon>
        <taxon>Virgisporangium</taxon>
    </lineage>
</organism>
<dbReference type="Proteomes" id="UP000619260">
    <property type="component" value="Unassembled WGS sequence"/>
</dbReference>
<evidence type="ECO:0000313" key="2">
    <source>
        <dbReference type="Proteomes" id="UP000619260"/>
    </source>
</evidence>
<keyword evidence="2" id="KW-1185">Reference proteome</keyword>
<sequence>MADAPLVPERCVVQDAARAGAPAIANVEPATASVITMRVSDFMRRAWTRVTVSDERRR</sequence>
<proteinExistence type="predicted"/>
<name>A0A8J3YS91_9ACTN</name>